<name>A0A016WGF2_9BILA</name>
<protein>
    <submittedName>
        <fullName evidence="1">Uncharacterized protein</fullName>
    </submittedName>
</protein>
<dbReference type="OrthoDB" id="5865895at2759"/>
<organism evidence="1 2">
    <name type="scientific">Ancylostoma ceylanicum</name>
    <dbReference type="NCBI Taxonomy" id="53326"/>
    <lineage>
        <taxon>Eukaryota</taxon>
        <taxon>Metazoa</taxon>
        <taxon>Ecdysozoa</taxon>
        <taxon>Nematoda</taxon>
        <taxon>Chromadorea</taxon>
        <taxon>Rhabditida</taxon>
        <taxon>Rhabditina</taxon>
        <taxon>Rhabditomorpha</taxon>
        <taxon>Strongyloidea</taxon>
        <taxon>Ancylostomatidae</taxon>
        <taxon>Ancylostomatinae</taxon>
        <taxon>Ancylostoma</taxon>
    </lineage>
</organism>
<evidence type="ECO:0000313" key="1">
    <source>
        <dbReference type="EMBL" id="EYC38715.1"/>
    </source>
</evidence>
<comment type="caution">
    <text evidence="1">The sequence shown here is derived from an EMBL/GenBank/DDBJ whole genome shotgun (WGS) entry which is preliminary data.</text>
</comment>
<keyword evidence="2" id="KW-1185">Reference proteome</keyword>
<dbReference type="AlphaFoldDB" id="A0A016WGF2"/>
<dbReference type="STRING" id="53326.A0A016WGF2"/>
<proteinExistence type="predicted"/>
<reference evidence="2" key="1">
    <citation type="journal article" date="2015" name="Nat. Genet.">
        <title>The genome and transcriptome of the zoonotic hookworm Ancylostoma ceylanicum identify infection-specific gene families.</title>
        <authorList>
            <person name="Schwarz E.M."/>
            <person name="Hu Y."/>
            <person name="Antoshechkin I."/>
            <person name="Miller M.M."/>
            <person name="Sternberg P.W."/>
            <person name="Aroian R.V."/>
        </authorList>
    </citation>
    <scope>NUCLEOTIDE SEQUENCE</scope>
    <source>
        <strain evidence="2">HY135</strain>
    </source>
</reference>
<accession>A0A016WGF2</accession>
<dbReference type="EMBL" id="JARK01000300">
    <property type="protein sequence ID" value="EYC38715.1"/>
    <property type="molecule type" value="Genomic_DNA"/>
</dbReference>
<dbReference type="Proteomes" id="UP000024635">
    <property type="component" value="Unassembled WGS sequence"/>
</dbReference>
<evidence type="ECO:0000313" key="2">
    <source>
        <dbReference type="Proteomes" id="UP000024635"/>
    </source>
</evidence>
<sequence length="95" mass="11056">MGKPDPVRPRVVEVLLPTRSHWRTALANAQLLKNAGFSNIFIRKSMSAEERRQDFELRQQVHERNNGKAAKEWVVYHGEMKHVSELPKRKQPGNQ</sequence>
<gene>
    <name evidence="1" type="primary">Acey_s0700.g1639</name>
    <name evidence="1" type="ORF">Y032_0700g1639</name>
</gene>